<name>A0A1V4ITH5_9CLOT</name>
<evidence type="ECO:0000313" key="3">
    <source>
        <dbReference type="Proteomes" id="UP000190080"/>
    </source>
</evidence>
<dbReference type="InterPro" id="IPR016181">
    <property type="entry name" value="Acyl_CoA_acyltransferase"/>
</dbReference>
<keyword evidence="3" id="KW-1185">Reference proteome</keyword>
<dbReference type="OrthoDB" id="9775804at2"/>
<dbReference type="AlphaFoldDB" id="A0A1V4ITH5"/>
<gene>
    <name evidence="2" type="ORF">CLORY_14600</name>
</gene>
<dbReference type="CDD" id="cd04301">
    <property type="entry name" value="NAT_SF"/>
    <property type="match status" value="1"/>
</dbReference>
<dbReference type="RefSeq" id="WP_079422869.1">
    <property type="nucleotide sequence ID" value="NZ_MZGV01000011.1"/>
</dbReference>
<dbReference type="InterPro" id="IPR000182">
    <property type="entry name" value="GNAT_dom"/>
</dbReference>
<reference evidence="2 3" key="1">
    <citation type="submission" date="2017-03" db="EMBL/GenBank/DDBJ databases">
        <title>Genome sequence of Clostridium oryzae DSM 28571.</title>
        <authorList>
            <person name="Poehlein A."/>
            <person name="Daniel R."/>
        </authorList>
    </citation>
    <scope>NUCLEOTIDE SEQUENCE [LARGE SCALE GENOMIC DNA]</scope>
    <source>
        <strain evidence="2 3">DSM 28571</strain>
    </source>
</reference>
<accession>A0A1V4ITH5</accession>
<dbReference type="Proteomes" id="UP000190080">
    <property type="component" value="Unassembled WGS sequence"/>
</dbReference>
<dbReference type="PROSITE" id="PS51186">
    <property type="entry name" value="GNAT"/>
    <property type="match status" value="1"/>
</dbReference>
<evidence type="ECO:0000313" key="2">
    <source>
        <dbReference type="EMBL" id="OPJ63094.1"/>
    </source>
</evidence>
<dbReference type="EMBL" id="MZGV01000011">
    <property type="protein sequence ID" value="OPJ63094.1"/>
    <property type="molecule type" value="Genomic_DNA"/>
</dbReference>
<proteinExistence type="predicted"/>
<evidence type="ECO:0000259" key="1">
    <source>
        <dbReference type="PROSITE" id="PS51186"/>
    </source>
</evidence>
<dbReference type="Gene3D" id="3.40.630.30">
    <property type="match status" value="1"/>
</dbReference>
<dbReference type="GO" id="GO:0016747">
    <property type="term" value="F:acyltransferase activity, transferring groups other than amino-acyl groups"/>
    <property type="evidence" value="ECO:0007669"/>
    <property type="project" value="InterPro"/>
</dbReference>
<feature type="domain" description="N-acetyltransferase" evidence="1">
    <location>
        <begin position="1"/>
        <end position="142"/>
    </location>
</feature>
<sequence>MIRKMNVEDVSEVQNIDKLCFNIEKYRSFELLSCYANEGVSLVWEDNGKVAGYIFNHISGNFAWFGTFGVHPDFRGKNIGKKLIAETINMFHKDYNIKNISLVTMPYSAYNVGFYSNLGFMPRELSVTLCKVVSIPAVCNKNNFSLEIIDLQDTEKLNFLNNTAISICSSLYEGLNFTNELYTTLNANMGTGFILYGNNVPEGFGILRNKNVFGETNTELHLRLLVIKENVSDYKKALDCVFSHMENISASKDISKISVSINTAYYEIYKHLLSTHNFKIEMNSLNLSMGKDYLYTSAKGLILFKTAS</sequence>
<dbReference type="SUPFAM" id="SSF55729">
    <property type="entry name" value="Acyl-CoA N-acyltransferases (Nat)"/>
    <property type="match status" value="1"/>
</dbReference>
<organism evidence="2 3">
    <name type="scientific">Clostridium oryzae</name>
    <dbReference type="NCBI Taxonomy" id="1450648"/>
    <lineage>
        <taxon>Bacteria</taxon>
        <taxon>Bacillati</taxon>
        <taxon>Bacillota</taxon>
        <taxon>Clostridia</taxon>
        <taxon>Eubacteriales</taxon>
        <taxon>Clostridiaceae</taxon>
        <taxon>Clostridium</taxon>
    </lineage>
</organism>
<keyword evidence="2" id="KW-0808">Transferase</keyword>
<protein>
    <submittedName>
        <fullName evidence="2">Putative acetyltransferase</fullName>
    </submittedName>
</protein>
<comment type="caution">
    <text evidence="2">The sequence shown here is derived from an EMBL/GenBank/DDBJ whole genome shotgun (WGS) entry which is preliminary data.</text>
</comment>
<dbReference type="STRING" id="1450648.CLORY_14600"/>
<dbReference type="Pfam" id="PF00583">
    <property type="entry name" value="Acetyltransf_1"/>
    <property type="match status" value="1"/>
</dbReference>